<proteinExistence type="inferred from homology"/>
<dbReference type="SUPFAM" id="SSF48179">
    <property type="entry name" value="6-phosphogluconate dehydrogenase C-terminal domain-like"/>
    <property type="match status" value="1"/>
</dbReference>
<organism evidence="9 10">
    <name type="scientific">Pseudonocardia cypriaca</name>
    <dbReference type="NCBI Taxonomy" id="882449"/>
    <lineage>
        <taxon>Bacteria</taxon>
        <taxon>Bacillati</taxon>
        <taxon>Actinomycetota</taxon>
        <taxon>Actinomycetes</taxon>
        <taxon>Pseudonocardiales</taxon>
        <taxon>Pseudonocardiaceae</taxon>
        <taxon>Pseudonocardia</taxon>
    </lineage>
</organism>
<feature type="domain" description="Mannitol dehydrogenase N-terminal" evidence="7">
    <location>
        <begin position="28"/>
        <end position="279"/>
    </location>
</feature>
<dbReference type="GO" id="GO:0019594">
    <property type="term" value="P:mannitol metabolic process"/>
    <property type="evidence" value="ECO:0007669"/>
    <property type="project" value="InterPro"/>
</dbReference>
<dbReference type="EC" id="1.1.1.17" evidence="2"/>
<comment type="similarity">
    <text evidence="1">Belongs to the mannitol dehydrogenase family.</text>
</comment>
<evidence type="ECO:0000259" key="7">
    <source>
        <dbReference type="Pfam" id="PF01232"/>
    </source>
</evidence>
<evidence type="ECO:0000256" key="2">
    <source>
        <dbReference type="ARBA" id="ARBA00012939"/>
    </source>
</evidence>
<evidence type="ECO:0000256" key="4">
    <source>
        <dbReference type="ARBA" id="ARBA00023002"/>
    </source>
</evidence>
<dbReference type="AlphaFoldDB" id="A0A543GCD7"/>
<dbReference type="PROSITE" id="PS00974">
    <property type="entry name" value="MANNITOL_DHGENASE"/>
    <property type="match status" value="1"/>
</dbReference>
<dbReference type="Gene3D" id="1.10.1040.10">
    <property type="entry name" value="N-(1-d-carboxylethyl)-l-norvaline Dehydrogenase, domain 2"/>
    <property type="match status" value="1"/>
</dbReference>
<dbReference type="InterPro" id="IPR050988">
    <property type="entry name" value="Mannitol_DH/Oxidoreductase"/>
</dbReference>
<comment type="caution">
    <text evidence="9">The sequence shown here is derived from an EMBL/GenBank/DDBJ whole genome shotgun (WGS) entry which is preliminary data.</text>
</comment>
<name>A0A543GCD7_9PSEU</name>
<sequence>MKLCTATLASARQGTAVPSYDRTTVRPGIVHIGMGNFHRAHQAVYLDRLLTRDPTARDFGLVGVNLLEQDERLARVMAGQDRLYTVLERHEDGTTAARIVGSIVDNLWAPDGTEPIIRALADPRTRIVTLTITEGGYCQDPVTGEVDLAEPGLQADLAHPRAPVTAFGYLAEGLRRRRSASIAPFTVLSCDNVIGNGDLARSVLLAFVTALDPGLAEWVATNVAFPNAMVDRITPRTSAADVDEAEAATGLRDDAPVPCEPFTQWVVEDTFPSGRPSWEMVGVQMVDDVRPFELMKLRLINAGHQTIAYAGALLGHEFGWQACADPTVRRLLQHYLEHEGIHTVGTVPGVDLHAYCDSVVERFSNPRIPDTMARLCNQSSTMLSTFLLPVARDLLRDGRDLHAVATVVACWTRFVRERRDEHGRPLELVDTRSDDLHIRATRDDPLALIRGNPIFAGLDDDPRFVEVYTRILHDMGRLGVRRAIDDVLASAA</sequence>
<dbReference type="InterPro" id="IPR013328">
    <property type="entry name" value="6PGD_dom2"/>
</dbReference>
<dbReference type="SUPFAM" id="SSF51735">
    <property type="entry name" value="NAD(P)-binding Rossmann-fold domains"/>
    <property type="match status" value="1"/>
</dbReference>
<evidence type="ECO:0000256" key="1">
    <source>
        <dbReference type="ARBA" id="ARBA00006541"/>
    </source>
</evidence>
<protein>
    <recommendedName>
        <fullName evidence="3">Mannitol-1-phosphate 5-dehydrogenase</fullName>
        <ecNumber evidence="2">1.1.1.17</ecNumber>
    </recommendedName>
</protein>
<evidence type="ECO:0000313" key="10">
    <source>
        <dbReference type="Proteomes" id="UP000319818"/>
    </source>
</evidence>
<dbReference type="PANTHER" id="PTHR43362:SF1">
    <property type="entry name" value="MANNITOL DEHYDROGENASE 2-RELATED"/>
    <property type="match status" value="1"/>
</dbReference>
<evidence type="ECO:0000256" key="6">
    <source>
        <dbReference type="ARBA" id="ARBA00048615"/>
    </source>
</evidence>
<keyword evidence="5" id="KW-0520">NAD</keyword>
<dbReference type="InterPro" id="IPR023027">
    <property type="entry name" value="Mannitol_DH_CS"/>
</dbReference>
<comment type="catalytic activity">
    <reaction evidence="6">
        <text>D-mannitol 1-phosphate + NAD(+) = beta-D-fructose 6-phosphate + NADH + H(+)</text>
        <dbReference type="Rhea" id="RHEA:19661"/>
        <dbReference type="ChEBI" id="CHEBI:15378"/>
        <dbReference type="ChEBI" id="CHEBI:57540"/>
        <dbReference type="ChEBI" id="CHEBI:57634"/>
        <dbReference type="ChEBI" id="CHEBI:57945"/>
        <dbReference type="ChEBI" id="CHEBI:61381"/>
        <dbReference type="EC" id="1.1.1.17"/>
    </reaction>
</comment>
<keyword evidence="10" id="KW-1185">Reference proteome</keyword>
<dbReference type="PANTHER" id="PTHR43362">
    <property type="entry name" value="MANNITOL DEHYDROGENASE DSF1-RELATED"/>
    <property type="match status" value="1"/>
</dbReference>
<evidence type="ECO:0000259" key="8">
    <source>
        <dbReference type="Pfam" id="PF08125"/>
    </source>
</evidence>
<evidence type="ECO:0000256" key="3">
    <source>
        <dbReference type="ARBA" id="ARBA00016219"/>
    </source>
</evidence>
<dbReference type="EMBL" id="VFPH01000001">
    <property type="protein sequence ID" value="TQM43755.1"/>
    <property type="molecule type" value="Genomic_DNA"/>
</dbReference>
<evidence type="ECO:0000256" key="5">
    <source>
        <dbReference type="ARBA" id="ARBA00023027"/>
    </source>
</evidence>
<dbReference type="InterPro" id="IPR000669">
    <property type="entry name" value="Mannitol_DH"/>
</dbReference>
<dbReference type="Proteomes" id="UP000319818">
    <property type="component" value="Unassembled WGS sequence"/>
</dbReference>
<reference evidence="9 10" key="1">
    <citation type="submission" date="2019-06" db="EMBL/GenBank/DDBJ databases">
        <title>Sequencing the genomes of 1000 actinobacteria strains.</title>
        <authorList>
            <person name="Klenk H.-P."/>
        </authorList>
    </citation>
    <scope>NUCLEOTIDE SEQUENCE [LARGE SCALE GENOMIC DNA]</scope>
    <source>
        <strain evidence="9 10">DSM 45511</strain>
    </source>
</reference>
<dbReference type="InterPro" id="IPR036291">
    <property type="entry name" value="NAD(P)-bd_dom_sf"/>
</dbReference>
<dbReference type="PRINTS" id="PR00084">
    <property type="entry name" value="MTLDHDRGNASE"/>
</dbReference>
<dbReference type="InterPro" id="IPR013118">
    <property type="entry name" value="Mannitol_DH_C"/>
</dbReference>
<dbReference type="Pfam" id="PF01232">
    <property type="entry name" value="Mannitol_dh"/>
    <property type="match status" value="1"/>
</dbReference>
<keyword evidence="4" id="KW-0560">Oxidoreductase</keyword>
<accession>A0A543GCD7</accession>
<dbReference type="InterPro" id="IPR013131">
    <property type="entry name" value="Mannitol_DH_N"/>
</dbReference>
<dbReference type="GO" id="GO:0008926">
    <property type="term" value="F:mannitol-1-phosphate 5-dehydrogenase activity"/>
    <property type="evidence" value="ECO:0007669"/>
    <property type="project" value="UniProtKB-EC"/>
</dbReference>
<gene>
    <name evidence="9" type="ORF">FB388_1106</name>
</gene>
<dbReference type="Pfam" id="PF08125">
    <property type="entry name" value="Mannitol_dh_C"/>
    <property type="match status" value="1"/>
</dbReference>
<evidence type="ECO:0000313" key="9">
    <source>
        <dbReference type="EMBL" id="TQM43755.1"/>
    </source>
</evidence>
<feature type="domain" description="Mannitol dehydrogenase C-terminal" evidence="8">
    <location>
        <begin position="288"/>
        <end position="470"/>
    </location>
</feature>
<dbReference type="Gene3D" id="3.40.50.720">
    <property type="entry name" value="NAD(P)-binding Rossmann-like Domain"/>
    <property type="match status" value="1"/>
</dbReference>
<dbReference type="InterPro" id="IPR008927">
    <property type="entry name" value="6-PGluconate_DH-like_C_sf"/>
</dbReference>